<name>A0ABU4P474_AZOBR</name>
<dbReference type="EMBL" id="JAWXYC010000001">
    <property type="protein sequence ID" value="MDX5950192.1"/>
    <property type="molecule type" value="Genomic_DNA"/>
</dbReference>
<accession>A0ABU4P474</accession>
<comment type="caution">
    <text evidence="1">The sequence shown here is derived from an EMBL/GenBank/DDBJ whole genome shotgun (WGS) entry which is preliminary data.</text>
</comment>
<dbReference type="RefSeq" id="WP_079285067.1">
    <property type="nucleotide sequence ID" value="NZ_CP032342.1"/>
</dbReference>
<dbReference type="GeneID" id="56451807"/>
<protein>
    <submittedName>
        <fullName evidence="1">Uncharacterized protein</fullName>
    </submittedName>
</protein>
<organism evidence="1 2">
    <name type="scientific">Azospirillum brasilense</name>
    <dbReference type="NCBI Taxonomy" id="192"/>
    <lineage>
        <taxon>Bacteria</taxon>
        <taxon>Pseudomonadati</taxon>
        <taxon>Pseudomonadota</taxon>
        <taxon>Alphaproteobacteria</taxon>
        <taxon>Rhodospirillales</taxon>
        <taxon>Azospirillaceae</taxon>
        <taxon>Azospirillum</taxon>
    </lineage>
</organism>
<evidence type="ECO:0000313" key="1">
    <source>
        <dbReference type="EMBL" id="MDX5950192.1"/>
    </source>
</evidence>
<proteinExistence type="predicted"/>
<sequence>MRRHAATVLLMTIKCGGCTAVSPFVDIPPFTLAERSRLSAANLDDALDFLGRARATMTGNASEQATLNGLTGTGTFVGLAGAGIATVFRAPSDLVLGFLTGSGASYAAHNLYGNPAYGRIYRAGANALSCVDGAVRPLAAVHRSLESLRVQLASSLAVVNRRVEALGFEALSTGTQDHVIAARATAAAAETAIGITLAREPVHAAVVYRATTKILLEVNEQIDKVRPDINAIMNAANAIGPSSSPAVDSWIIWQRRRRRRCAVSTAGAPRTRR</sequence>
<evidence type="ECO:0000313" key="2">
    <source>
        <dbReference type="Proteomes" id="UP001277471"/>
    </source>
</evidence>
<reference evidence="1 2" key="1">
    <citation type="submission" date="2023-11" db="EMBL/GenBank/DDBJ databases">
        <title>MicrobeMod: A computational toolkit for identifying prokaryotic methylation and restriction-modification with nanopore sequencing.</title>
        <authorList>
            <person name="Crits-Christoph A."/>
            <person name="Kang S.C."/>
            <person name="Lee H."/>
            <person name="Ostrov N."/>
        </authorList>
    </citation>
    <scope>NUCLEOTIDE SEQUENCE [LARGE SCALE GENOMIC DNA]</scope>
    <source>
        <strain evidence="1 2">ATCC 29145</strain>
    </source>
</reference>
<dbReference type="Proteomes" id="UP001277471">
    <property type="component" value="Unassembled WGS sequence"/>
</dbReference>
<keyword evidence="2" id="KW-1185">Reference proteome</keyword>
<gene>
    <name evidence="1" type="ORF">SIM66_03080</name>
</gene>